<reference evidence="1" key="1">
    <citation type="submission" date="2023-03" db="EMBL/GenBank/DDBJ databases">
        <title>Massive genome expansion in bonnet fungi (Mycena s.s.) driven by repeated elements and novel gene families across ecological guilds.</title>
        <authorList>
            <consortium name="Lawrence Berkeley National Laboratory"/>
            <person name="Harder C.B."/>
            <person name="Miyauchi S."/>
            <person name="Viragh M."/>
            <person name="Kuo A."/>
            <person name="Thoen E."/>
            <person name="Andreopoulos B."/>
            <person name="Lu D."/>
            <person name="Skrede I."/>
            <person name="Drula E."/>
            <person name="Henrissat B."/>
            <person name="Morin E."/>
            <person name="Kohler A."/>
            <person name="Barry K."/>
            <person name="LaButti K."/>
            <person name="Morin E."/>
            <person name="Salamov A."/>
            <person name="Lipzen A."/>
            <person name="Mereny Z."/>
            <person name="Hegedus B."/>
            <person name="Baldrian P."/>
            <person name="Stursova M."/>
            <person name="Weitz H."/>
            <person name="Taylor A."/>
            <person name="Grigoriev I.V."/>
            <person name="Nagy L.G."/>
            <person name="Martin F."/>
            <person name="Kauserud H."/>
        </authorList>
    </citation>
    <scope>NUCLEOTIDE SEQUENCE</scope>
    <source>
        <strain evidence="1">9284</strain>
    </source>
</reference>
<sequence>MMREDEFFYVEDDFSVEDELASTEEEEEEQVAALDEAEMAELDAYAALWDQKMRALMEVVTVAYYPMRSCVRAHQTRSLDNKRSAALLRVFRTRGAADDLAQELAEEAGIVHPGVHCRDFPEGDEPPPCMGLEWEKGVRWGEALLPRDEREVDPFERRYRRAGHWLFYTWSQSGAPVSVLNEMLEQVGGGVD</sequence>
<dbReference type="AlphaFoldDB" id="A0AAD7BFC4"/>
<gene>
    <name evidence="1" type="ORF">FB45DRAFT_930859</name>
</gene>
<dbReference type="EMBL" id="JARKIF010000018">
    <property type="protein sequence ID" value="KAJ7619462.1"/>
    <property type="molecule type" value="Genomic_DNA"/>
</dbReference>
<comment type="caution">
    <text evidence="1">The sequence shown here is derived from an EMBL/GenBank/DDBJ whole genome shotgun (WGS) entry which is preliminary data.</text>
</comment>
<feature type="non-terminal residue" evidence="1">
    <location>
        <position position="1"/>
    </location>
</feature>
<organism evidence="1 2">
    <name type="scientific">Roridomyces roridus</name>
    <dbReference type="NCBI Taxonomy" id="1738132"/>
    <lineage>
        <taxon>Eukaryota</taxon>
        <taxon>Fungi</taxon>
        <taxon>Dikarya</taxon>
        <taxon>Basidiomycota</taxon>
        <taxon>Agaricomycotina</taxon>
        <taxon>Agaricomycetes</taxon>
        <taxon>Agaricomycetidae</taxon>
        <taxon>Agaricales</taxon>
        <taxon>Marasmiineae</taxon>
        <taxon>Mycenaceae</taxon>
        <taxon>Roridomyces</taxon>
    </lineage>
</organism>
<proteinExistence type="predicted"/>
<name>A0AAD7BFC4_9AGAR</name>
<keyword evidence="2" id="KW-1185">Reference proteome</keyword>
<accession>A0AAD7BFC4</accession>
<protein>
    <submittedName>
        <fullName evidence="1">Uncharacterized protein</fullName>
    </submittedName>
</protein>
<evidence type="ECO:0000313" key="1">
    <source>
        <dbReference type="EMBL" id="KAJ7619462.1"/>
    </source>
</evidence>
<dbReference type="Proteomes" id="UP001221142">
    <property type="component" value="Unassembled WGS sequence"/>
</dbReference>
<evidence type="ECO:0000313" key="2">
    <source>
        <dbReference type="Proteomes" id="UP001221142"/>
    </source>
</evidence>